<dbReference type="SUPFAM" id="SSF51126">
    <property type="entry name" value="Pectin lyase-like"/>
    <property type="match status" value="1"/>
</dbReference>
<protein>
    <submittedName>
        <fullName evidence="3">L-rhamnose mutarotase</fullName>
        <ecNumber evidence="3">5.1.3.32</ecNumber>
    </submittedName>
</protein>
<dbReference type="Proteomes" id="UP001325680">
    <property type="component" value="Chromosome"/>
</dbReference>
<dbReference type="EC" id="5.1.3.32" evidence="3"/>
<dbReference type="Pfam" id="PF05336">
    <property type="entry name" value="rhaM"/>
    <property type="match status" value="1"/>
</dbReference>
<dbReference type="InterPro" id="IPR011050">
    <property type="entry name" value="Pectin_lyase_fold/virulence"/>
</dbReference>
<evidence type="ECO:0000313" key="4">
    <source>
        <dbReference type="Proteomes" id="UP001325680"/>
    </source>
</evidence>
<dbReference type="Pfam" id="PF21231">
    <property type="entry name" value="GH141_M"/>
    <property type="match status" value="1"/>
</dbReference>
<dbReference type="Gene3D" id="2.160.20.10">
    <property type="entry name" value="Single-stranded right-handed beta-helix, Pectin lyase-like"/>
    <property type="match status" value="2"/>
</dbReference>
<dbReference type="EMBL" id="CP139960">
    <property type="protein sequence ID" value="WQD38830.1"/>
    <property type="molecule type" value="Genomic_DNA"/>
</dbReference>
<dbReference type="PANTHER" id="PTHR36453">
    <property type="entry name" value="SECRETED PROTEIN-RELATED"/>
    <property type="match status" value="1"/>
</dbReference>
<keyword evidence="3" id="KW-0413">Isomerase</keyword>
<gene>
    <name evidence="3" type="ORF">U0035_01560</name>
</gene>
<feature type="chain" id="PRO_5045467029" evidence="1">
    <location>
        <begin position="21"/>
        <end position="836"/>
    </location>
</feature>
<dbReference type="RefSeq" id="WP_245957821.1">
    <property type="nucleotide sequence ID" value="NZ_CP139960.1"/>
</dbReference>
<keyword evidence="1" id="KW-0732">Signal</keyword>
<reference evidence="3 4" key="1">
    <citation type="submission" date="2023-12" db="EMBL/GenBank/DDBJ databases">
        <title>Genome sequencing and assembly of bacterial species from a model synthetic community.</title>
        <authorList>
            <person name="Hogle S.L."/>
        </authorList>
    </citation>
    <scope>NUCLEOTIDE SEQUENCE [LARGE SCALE GENOMIC DNA]</scope>
    <source>
        <strain evidence="3 4">HAMBI_3031</strain>
    </source>
</reference>
<evidence type="ECO:0000256" key="1">
    <source>
        <dbReference type="SAM" id="SignalP"/>
    </source>
</evidence>
<proteinExistence type="predicted"/>
<feature type="signal peptide" evidence="1">
    <location>
        <begin position="1"/>
        <end position="20"/>
    </location>
</feature>
<evidence type="ECO:0000259" key="2">
    <source>
        <dbReference type="Pfam" id="PF21231"/>
    </source>
</evidence>
<dbReference type="InterPro" id="IPR048482">
    <property type="entry name" value="GH141_ins"/>
</dbReference>
<dbReference type="PANTHER" id="PTHR36453:SF1">
    <property type="entry name" value="RIGHT HANDED BETA HELIX DOMAIN-CONTAINING PROTEIN"/>
    <property type="match status" value="1"/>
</dbReference>
<dbReference type="InterPro" id="IPR008000">
    <property type="entry name" value="Rham/fucose_mutarotase"/>
</dbReference>
<dbReference type="InterPro" id="IPR012334">
    <property type="entry name" value="Pectin_lyas_fold"/>
</dbReference>
<dbReference type="GO" id="GO:0062192">
    <property type="term" value="F:L-rhamnose mutarotase activity"/>
    <property type="evidence" value="ECO:0007669"/>
    <property type="project" value="UniProtKB-EC"/>
</dbReference>
<dbReference type="InterPro" id="IPR011008">
    <property type="entry name" value="Dimeric_a/b-barrel"/>
</dbReference>
<evidence type="ECO:0000313" key="3">
    <source>
        <dbReference type="EMBL" id="WQD38830.1"/>
    </source>
</evidence>
<sequence length="836" mass="94314">MKRLYKFAFLLILTTATAVAGAQVYVSPNGSDANAGTKEQPKSSLQSALRQVREFRRLNEAVTQKPVHIILQEGIYVLSEPVVIRAEDAGTLQSSTYIEAAPGAKVTLSGGATISGWKKTTGPTANLPSTAQSNVWEAPLPETFEDLPGFRQLWINNIKATRAKWPNGGAMERIISWNKKDESCQIPKPPVAIKDISGIEMFIHQWWEIATLRVRQMDIAGDSAKLLFKQPESRIQSEHPWPAPWISRETGNSAFYLSNAIEFLDEPGEWYLDRTSKKIYYWPRNGEDLTTARVTAPLLENLVSIQGTIDQPVSHIHFKNIAFEYVGWNRPSLQGHVPHQAGMPMTEAYKLRPSGTPEKASLDNQAWITRPGAAVTASFARNISFDGCRFEHIASTGLDYHMGIKSSKVMGSVFKDIGGTAILAGSFADEGMEIHLPYNPKDERVVVDSITLTNNLVTDATNEDWGSVGIGLGYTRNSTIAHNDIENVNYSGISMGWGWSPKPNVMRNNKVFANKIHHFGKQNYDCAGIYTLSAQPGSLISENYIDSIYKAPYAHLPSHWFYLYTDEGSSHITIKDNWTATQKYLQNNNGQGNQWINNGPQVNEAIRLKAGLQDSYKHLLKESTYKSIGLPVNSEHEELVELVVDKGKLNLVQLRNFLKENKVDPNSIYQWKNRYVIFDKVQDLSVFQGKLKKAFPDVVVRPYYDMYYQFDRSRCDNKQTAGEWEHILLTANLVADTKKQKEYLNYHATQFEQWPEIAKGFCNASFQRLVMFRNGRQLMLVISIPKGKTLDELNPKTTENNPRVDEWNKLMAQYQEGIEGTKRGEVWVFLKKASGK</sequence>
<feature type="domain" description="GH141-like insertion" evidence="2">
    <location>
        <begin position="134"/>
        <end position="284"/>
    </location>
</feature>
<keyword evidence="4" id="KW-1185">Reference proteome</keyword>
<dbReference type="SUPFAM" id="SSF54909">
    <property type="entry name" value="Dimeric alpha+beta barrel"/>
    <property type="match status" value="1"/>
</dbReference>
<organism evidence="3 4">
    <name type="scientific">Niabella yanshanensis</name>
    <dbReference type="NCBI Taxonomy" id="577386"/>
    <lineage>
        <taxon>Bacteria</taxon>
        <taxon>Pseudomonadati</taxon>
        <taxon>Bacteroidota</taxon>
        <taxon>Chitinophagia</taxon>
        <taxon>Chitinophagales</taxon>
        <taxon>Chitinophagaceae</taxon>
        <taxon>Niabella</taxon>
    </lineage>
</organism>
<name>A0ABZ0WA17_9BACT</name>
<accession>A0ABZ0WA17</accession>
<dbReference type="Gene3D" id="3.30.70.100">
    <property type="match status" value="1"/>
</dbReference>